<feature type="region of interest" description="Disordered" evidence="1">
    <location>
        <begin position="124"/>
        <end position="163"/>
    </location>
</feature>
<dbReference type="EMBL" id="JBHMCY010000011">
    <property type="protein sequence ID" value="MFB9462703.1"/>
    <property type="molecule type" value="Genomic_DNA"/>
</dbReference>
<protein>
    <recommendedName>
        <fullName evidence="4">DUF2398 family protein</fullName>
    </recommendedName>
</protein>
<comment type="caution">
    <text evidence="2">The sequence shown here is derived from an EMBL/GenBank/DDBJ whole genome shotgun (WGS) entry which is preliminary data.</text>
</comment>
<sequence>MNTAMSAAARAQHIGRESPVRQAHRRLVFWHHDEPRLHLARLDPAHTALRNRFPNSWQHLLRVQALLDAAALLDLPATVLPDQQYAEQVAPLLRAAARELSEVADAERNSSARLAADALSAYAGSGQWQPAPPASAGPGTGDDPWVGVGPAPAASGAPDDGLSARHGRVPPCLLVAAPHGELQAEADAVGARLDELRRAAGGVLGEDAADRADGRPGFAVADLLLAGGVTLSGHWDLTPLRPPGPVVLFANVRRHRLRQALASAPERSAEDLDTSLRRSLRRSVAQVAAHGWRRASLAGAGAPAPGLKSFERAGFEEAYAVLLGVLAAAESTGTPDPLRDIVEELTPYTELPHQDAADTAAALLVIGRLRQGHSAWSRPLTPEAVAAARPALESLVRSLHAALWEADVFALAEVRAAFAAGVQHRARSAVQEPLPPVEFGWTFG</sequence>
<gene>
    <name evidence="2" type="ORF">ACFF45_08250</name>
</gene>
<name>A0ABV5MXF3_9ACTN</name>
<keyword evidence="3" id="KW-1185">Reference proteome</keyword>
<dbReference type="RefSeq" id="WP_381343965.1">
    <property type="nucleotide sequence ID" value="NZ_JBHMCY010000011.1"/>
</dbReference>
<evidence type="ECO:0000313" key="3">
    <source>
        <dbReference type="Proteomes" id="UP001589709"/>
    </source>
</evidence>
<organism evidence="2 3">
    <name type="scientific">Streptomyces cinereospinus</name>
    <dbReference type="NCBI Taxonomy" id="285561"/>
    <lineage>
        <taxon>Bacteria</taxon>
        <taxon>Bacillati</taxon>
        <taxon>Actinomycetota</taxon>
        <taxon>Actinomycetes</taxon>
        <taxon>Kitasatosporales</taxon>
        <taxon>Streptomycetaceae</taxon>
        <taxon>Streptomyces</taxon>
    </lineage>
</organism>
<feature type="compositionally biased region" description="Low complexity" evidence="1">
    <location>
        <begin position="136"/>
        <end position="161"/>
    </location>
</feature>
<evidence type="ECO:0000313" key="2">
    <source>
        <dbReference type="EMBL" id="MFB9462703.1"/>
    </source>
</evidence>
<accession>A0ABV5MXF3</accession>
<proteinExistence type="predicted"/>
<dbReference type="Proteomes" id="UP001589709">
    <property type="component" value="Unassembled WGS sequence"/>
</dbReference>
<reference evidence="2 3" key="1">
    <citation type="submission" date="2024-09" db="EMBL/GenBank/DDBJ databases">
        <authorList>
            <person name="Sun Q."/>
            <person name="Mori K."/>
        </authorList>
    </citation>
    <scope>NUCLEOTIDE SEQUENCE [LARGE SCALE GENOMIC DNA]</scope>
    <source>
        <strain evidence="2 3">JCM 6917</strain>
    </source>
</reference>
<evidence type="ECO:0000256" key="1">
    <source>
        <dbReference type="SAM" id="MobiDB-lite"/>
    </source>
</evidence>
<evidence type="ECO:0008006" key="4">
    <source>
        <dbReference type="Google" id="ProtNLM"/>
    </source>
</evidence>